<dbReference type="EMBL" id="QGTW01000001">
    <property type="protein sequence ID" value="PWW31810.1"/>
    <property type="molecule type" value="Genomic_DNA"/>
</dbReference>
<evidence type="ECO:0000313" key="3">
    <source>
        <dbReference type="Proteomes" id="UP000247150"/>
    </source>
</evidence>
<proteinExistence type="predicted"/>
<dbReference type="InterPro" id="IPR011048">
    <property type="entry name" value="Haem_d1_sf"/>
</dbReference>
<accession>A0A2V3A6W9</accession>
<dbReference type="RefSeq" id="WP_110062808.1">
    <property type="nucleotide sequence ID" value="NZ_QGTW01000001.1"/>
</dbReference>
<evidence type="ECO:0000256" key="1">
    <source>
        <dbReference type="ARBA" id="ARBA00022729"/>
    </source>
</evidence>
<reference evidence="2 3" key="1">
    <citation type="submission" date="2018-05" db="EMBL/GenBank/DDBJ databases">
        <title>Freshwater and sediment microbial communities from various areas in North America, analyzing microbe dynamics in response to fracking.</title>
        <authorList>
            <person name="Lamendella R."/>
        </authorList>
    </citation>
    <scope>NUCLEOTIDE SEQUENCE [LARGE SCALE GENOMIC DNA]</scope>
    <source>
        <strain evidence="2 3">15_TX</strain>
    </source>
</reference>
<name>A0A2V3A6W9_9BACI</name>
<dbReference type="OrthoDB" id="9778998at2"/>
<evidence type="ECO:0000313" key="2">
    <source>
        <dbReference type="EMBL" id="PWW31810.1"/>
    </source>
</evidence>
<dbReference type="SUPFAM" id="SSF51004">
    <property type="entry name" value="C-terminal (heme d1) domain of cytochrome cd1-nitrite reductase"/>
    <property type="match status" value="1"/>
</dbReference>
<keyword evidence="1" id="KW-0732">Signal</keyword>
<dbReference type="Proteomes" id="UP000247150">
    <property type="component" value="Unassembled WGS sequence"/>
</dbReference>
<dbReference type="InterPro" id="IPR019198">
    <property type="entry name" value="Beta_propeller_containing"/>
</dbReference>
<dbReference type="Pfam" id="PF09826">
    <property type="entry name" value="Beta_propel"/>
    <property type="match status" value="1"/>
</dbReference>
<organism evidence="2 3">
    <name type="scientific">Cytobacillus oceanisediminis</name>
    <dbReference type="NCBI Taxonomy" id="665099"/>
    <lineage>
        <taxon>Bacteria</taxon>
        <taxon>Bacillati</taxon>
        <taxon>Bacillota</taxon>
        <taxon>Bacilli</taxon>
        <taxon>Bacillales</taxon>
        <taxon>Bacillaceae</taxon>
        <taxon>Cytobacillus</taxon>
    </lineage>
</organism>
<dbReference type="AlphaFoldDB" id="A0A2V3A6W9"/>
<dbReference type="InterPro" id="IPR014755">
    <property type="entry name" value="Cu-Rt/internalin_Ig-like"/>
</dbReference>
<gene>
    <name evidence="2" type="ORF">DFO73_10164</name>
</gene>
<protein>
    <submittedName>
        <fullName evidence="2">Putative secreted protein with C-terminal beta-propeller domain</fullName>
    </submittedName>
</protein>
<dbReference type="Gene3D" id="2.60.40.1220">
    <property type="match status" value="1"/>
</dbReference>
<sequence>MRRKWLLIGGMAIILFLIVSIVFGTRLKIISDLAGKSEELIVLKDKVWEVEFSKELDAQSVNSQTVYVLDQDGKKQHVGVSLDRDKKTILVQPPKNGYKVNSPHYSLVFTTRIKAESGRSLNRSFEAAFTVKETLPTIGSKEKLNAYFLKLLKEGQKYFSGRDFAVSEQSSNEKSGADTAGADYSETNVQVQGIDEADLVKTNGNHIYKISEGKVQIIKAVPADKMEVDSMLTFNSSFSPSHLFLEGNQLVVMGHSYKELAKSQGKAEADLMIAPAFQSTKAIVYNVQNKQKPKRLREIEIEGSLLASRLMDGKVYMVTSHYPEFWILERNENADLRPRYSDTSKNRDLEAIDYNEIQYFPNSRNANYTNIAVMDLEDPEADLGITTYLGSGTELFMSKNNLYLAVSNYHYKPITEDRVFSPDTSIYKFNLKGGKVEFQNTAEVKGTVLNQFSMDEYKGNFRVVTTKGQAWDNRNPSSNNLHILDENLKQIGQLEDLARGERIYSARFMNDRIYMVTFKETDPLFVIDGSNPKKPAVMGELKIPGFSNYLHPLDENHLIGFGHNTKVMSGKGSGNQPIITTEGVKISLFDVSDMNNPIEKDTEIIGGRGTYSPLNYDHKALLFHKEKNLFAFPITVYKSVEGSQFESRFEFQGAYVYRIDANEGIQQKTTVTYQETDVVYEEWENTIERLIYIGDHIYALSPKRIAAYHMEDYSKTGDLKLP</sequence>
<comment type="caution">
    <text evidence="2">The sequence shown here is derived from an EMBL/GenBank/DDBJ whole genome shotgun (WGS) entry which is preliminary data.</text>
</comment>